<name>A0A1K1ZPD7_9GAMM</name>
<dbReference type="GO" id="GO:0016740">
    <property type="term" value="F:transferase activity"/>
    <property type="evidence" value="ECO:0007669"/>
    <property type="project" value="UniProtKB-KW"/>
</dbReference>
<dbReference type="InterPro" id="IPR043519">
    <property type="entry name" value="NT_sf"/>
</dbReference>
<protein>
    <submittedName>
        <fullName evidence="2">Nucleotidyltransferase domain-containing protein</fullName>
    </submittedName>
</protein>
<dbReference type="Pfam" id="PF18765">
    <property type="entry name" value="Polbeta"/>
    <property type="match status" value="1"/>
</dbReference>
<dbReference type="OrthoDB" id="5899752at2"/>
<evidence type="ECO:0000313" key="2">
    <source>
        <dbReference type="EMBL" id="SFX75920.1"/>
    </source>
</evidence>
<dbReference type="InterPro" id="IPR041633">
    <property type="entry name" value="Polbeta"/>
</dbReference>
<proteinExistence type="predicted"/>
<reference evidence="2 3" key="1">
    <citation type="submission" date="2016-11" db="EMBL/GenBank/DDBJ databases">
        <authorList>
            <person name="Jaros S."/>
            <person name="Januszkiewicz K."/>
            <person name="Wedrychowicz H."/>
        </authorList>
    </citation>
    <scope>NUCLEOTIDE SEQUENCE [LARGE SCALE GENOMIC DNA]</scope>
    <source>
        <strain evidence="2 3">DSM 21637</strain>
    </source>
</reference>
<organism evidence="2 3">
    <name type="scientific">Marinospirillum alkaliphilum DSM 21637</name>
    <dbReference type="NCBI Taxonomy" id="1122209"/>
    <lineage>
        <taxon>Bacteria</taxon>
        <taxon>Pseudomonadati</taxon>
        <taxon>Pseudomonadota</taxon>
        <taxon>Gammaproteobacteria</taxon>
        <taxon>Oceanospirillales</taxon>
        <taxon>Oceanospirillaceae</taxon>
        <taxon>Marinospirillum</taxon>
    </lineage>
</organism>
<dbReference type="CDD" id="cd05403">
    <property type="entry name" value="NT_KNTase_like"/>
    <property type="match status" value="1"/>
</dbReference>
<dbReference type="NCBIfam" id="NF047752">
    <property type="entry name" value="MntA_antitoxin"/>
    <property type="match status" value="1"/>
</dbReference>
<dbReference type="Gene3D" id="3.30.460.10">
    <property type="entry name" value="Beta Polymerase, domain 2"/>
    <property type="match status" value="1"/>
</dbReference>
<evidence type="ECO:0000259" key="1">
    <source>
        <dbReference type="Pfam" id="PF18765"/>
    </source>
</evidence>
<accession>A0A1K1ZPD7</accession>
<dbReference type="STRING" id="1122209.SAMN02745752_02795"/>
<keyword evidence="2" id="KW-0808">Transferase</keyword>
<sequence length="132" mass="14957">MLKALTELAEQNPDILALWLYGSRARGDAGATSDYDLAVIFSSWEPDPLERRLRPEVLALDWQQSLGLPEDQISIVDLACCPAPLGWSVLSEGELLVDKQPEVRMTIESRIHSIWELDYMHPQTLYFQTTSL</sequence>
<keyword evidence="3" id="KW-1185">Reference proteome</keyword>
<dbReference type="SUPFAM" id="SSF81301">
    <property type="entry name" value="Nucleotidyltransferase"/>
    <property type="match status" value="1"/>
</dbReference>
<dbReference type="AlphaFoldDB" id="A0A1K1ZPD7"/>
<gene>
    <name evidence="2" type="ORF">SAMN02745752_02795</name>
</gene>
<evidence type="ECO:0000313" key="3">
    <source>
        <dbReference type="Proteomes" id="UP000182350"/>
    </source>
</evidence>
<dbReference type="EMBL" id="FPJW01000012">
    <property type="protein sequence ID" value="SFX75920.1"/>
    <property type="molecule type" value="Genomic_DNA"/>
</dbReference>
<feature type="domain" description="Polymerase beta nucleotidyltransferase" evidence="1">
    <location>
        <begin position="4"/>
        <end position="101"/>
    </location>
</feature>
<dbReference type="RefSeq" id="WP_072327111.1">
    <property type="nucleotide sequence ID" value="NZ_FPJW01000012.1"/>
</dbReference>
<dbReference type="Proteomes" id="UP000182350">
    <property type="component" value="Unassembled WGS sequence"/>
</dbReference>